<organism evidence="3 4">
    <name type="scientific">Tepidimonas sediminis</name>
    <dbReference type="NCBI Taxonomy" id="2588941"/>
    <lineage>
        <taxon>Bacteria</taxon>
        <taxon>Pseudomonadati</taxon>
        <taxon>Pseudomonadota</taxon>
        <taxon>Betaproteobacteria</taxon>
        <taxon>Burkholderiales</taxon>
        <taxon>Tepidimonas</taxon>
    </lineage>
</organism>
<keyword evidence="2" id="KW-0732">Signal</keyword>
<feature type="signal peptide" evidence="2">
    <location>
        <begin position="1"/>
        <end position="19"/>
    </location>
</feature>
<evidence type="ECO:0000313" key="3">
    <source>
        <dbReference type="EMBL" id="TSE25011.1"/>
    </source>
</evidence>
<dbReference type="EMBL" id="VJND01000009">
    <property type="protein sequence ID" value="TSE25011.1"/>
    <property type="molecule type" value="Genomic_DNA"/>
</dbReference>
<dbReference type="RefSeq" id="WP_185970611.1">
    <property type="nucleotide sequence ID" value="NZ_VJND01000009.1"/>
</dbReference>
<accession>A0A554WN60</accession>
<comment type="caution">
    <text evidence="3">The sequence shown here is derived from an EMBL/GenBank/DDBJ whole genome shotgun (WGS) entry which is preliminary data.</text>
</comment>
<dbReference type="Proteomes" id="UP000320225">
    <property type="component" value="Unassembled WGS sequence"/>
</dbReference>
<evidence type="ECO:0008006" key="5">
    <source>
        <dbReference type="Google" id="ProtNLM"/>
    </source>
</evidence>
<name>A0A554WN60_9BURK</name>
<reference evidence="3 4" key="1">
    <citation type="submission" date="2019-07" db="EMBL/GenBank/DDBJ databases">
        <title>Tepidimonas sediminis YIM 72259 draft genome.</title>
        <authorList>
            <person name="Da Costa M.S."/>
            <person name="Froufe H.J.C."/>
            <person name="Egas C."/>
            <person name="Albuquerque L."/>
        </authorList>
    </citation>
    <scope>NUCLEOTIDE SEQUENCE [LARGE SCALE GENOMIC DNA]</scope>
    <source>
        <strain evidence="3 4">YIM 72259</strain>
    </source>
</reference>
<protein>
    <recommendedName>
        <fullName evidence="5">DUF2946 domain-containing protein</fullName>
    </recommendedName>
</protein>
<proteinExistence type="predicted"/>
<feature type="region of interest" description="Disordered" evidence="1">
    <location>
        <begin position="39"/>
        <end position="76"/>
    </location>
</feature>
<feature type="compositionally biased region" description="Low complexity" evidence="1">
    <location>
        <begin position="39"/>
        <end position="48"/>
    </location>
</feature>
<dbReference type="AlphaFoldDB" id="A0A554WN60"/>
<feature type="chain" id="PRO_5021939803" description="DUF2946 domain-containing protein" evidence="2">
    <location>
        <begin position="20"/>
        <end position="134"/>
    </location>
</feature>
<sequence>MRRCLLWLLLALLPWRLWAVDAMALRPCHEAAAPAGGAVHPGPGAATHAAHDAAAEEAEAPAHAAHPPAAHATAPASDGTGHAACTLCDLCHNGALAAAVATATGTVVPQGWGLTQWPLPPSTAAPPLLKPPIA</sequence>
<evidence type="ECO:0000256" key="1">
    <source>
        <dbReference type="SAM" id="MobiDB-lite"/>
    </source>
</evidence>
<evidence type="ECO:0000256" key="2">
    <source>
        <dbReference type="SAM" id="SignalP"/>
    </source>
</evidence>
<gene>
    <name evidence="3" type="ORF">Tsedi_01580</name>
</gene>
<evidence type="ECO:0000313" key="4">
    <source>
        <dbReference type="Proteomes" id="UP000320225"/>
    </source>
</evidence>
<keyword evidence="4" id="KW-1185">Reference proteome</keyword>
<feature type="compositionally biased region" description="Low complexity" evidence="1">
    <location>
        <begin position="61"/>
        <end position="76"/>
    </location>
</feature>